<evidence type="ECO:0000313" key="1">
    <source>
        <dbReference type="EMBL" id="KAK1647090.1"/>
    </source>
</evidence>
<sequence length="128" mass="12633">MPAATLEAATGAWTGAAATLEAATGPGGAAADAPTADAPAATLEAATVAWTGTAAADAPTMGISFFSIAGGFLRGFFFGCGEDDGRGEAVAVRMRECAEGEKEGLYKDEGGVYRNTRSLCTAAACTAT</sequence>
<evidence type="ECO:0000313" key="2">
    <source>
        <dbReference type="Proteomes" id="UP001231189"/>
    </source>
</evidence>
<keyword evidence="2" id="KW-1185">Reference proteome</keyword>
<name>A0AAD8W9I7_LOLMU</name>
<gene>
    <name evidence="1" type="ORF">QYE76_064895</name>
</gene>
<dbReference type="Proteomes" id="UP001231189">
    <property type="component" value="Unassembled WGS sequence"/>
</dbReference>
<comment type="caution">
    <text evidence="1">The sequence shown here is derived from an EMBL/GenBank/DDBJ whole genome shotgun (WGS) entry which is preliminary data.</text>
</comment>
<organism evidence="1 2">
    <name type="scientific">Lolium multiflorum</name>
    <name type="common">Italian ryegrass</name>
    <name type="synonym">Lolium perenne subsp. multiflorum</name>
    <dbReference type="NCBI Taxonomy" id="4521"/>
    <lineage>
        <taxon>Eukaryota</taxon>
        <taxon>Viridiplantae</taxon>
        <taxon>Streptophyta</taxon>
        <taxon>Embryophyta</taxon>
        <taxon>Tracheophyta</taxon>
        <taxon>Spermatophyta</taxon>
        <taxon>Magnoliopsida</taxon>
        <taxon>Liliopsida</taxon>
        <taxon>Poales</taxon>
        <taxon>Poaceae</taxon>
        <taxon>BOP clade</taxon>
        <taxon>Pooideae</taxon>
        <taxon>Poodae</taxon>
        <taxon>Poeae</taxon>
        <taxon>Poeae Chloroplast Group 2 (Poeae type)</taxon>
        <taxon>Loliodinae</taxon>
        <taxon>Loliinae</taxon>
        <taxon>Lolium</taxon>
    </lineage>
</organism>
<dbReference type="EMBL" id="JAUUTY010000004">
    <property type="protein sequence ID" value="KAK1647090.1"/>
    <property type="molecule type" value="Genomic_DNA"/>
</dbReference>
<protein>
    <submittedName>
        <fullName evidence="1">Uncharacterized protein</fullName>
    </submittedName>
</protein>
<dbReference type="AlphaFoldDB" id="A0AAD8W9I7"/>
<reference evidence="1" key="1">
    <citation type="submission" date="2023-07" db="EMBL/GenBank/DDBJ databases">
        <title>A chromosome-level genome assembly of Lolium multiflorum.</title>
        <authorList>
            <person name="Chen Y."/>
            <person name="Copetti D."/>
            <person name="Kolliker R."/>
            <person name="Studer B."/>
        </authorList>
    </citation>
    <scope>NUCLEOTIDE SEQUENCE</scope>
    <source>
        <strain evidence="1">02402/16</strain>
        <tissue evidence="1">Leaf</tissue>
    </source>
</reference>
<proteinExistence type="predicted"/>
<accession>A0AAD8W9I7</accession>